<feature type="signal peptide" evidence="1">
    <location>
        <begin position="1"/>
        <end position="21"/>
    </location>
</feature>
<protein>
    <submittedName>
        <fullName evidence="2">Uncharacterized protein</fullName>
    </submittedName>
</protein>
<dbReference type="CTD" id="20320618"/>
<keyword evidence="3" id="KW-1185">Reference proteome</keyword>
<dbReference type="Proteomes" id="UP000054324">
    <property type="component" value="Unassembled WGS sequence"/>
</dbReference>
<sequence length="143" mass="16629">MPYHVHVLILLLCLYSVQMRAFPYQPSYQNDGMPIVYRMPKRHSMQLKVFIECRRDCSNKCNHSLFAFLSHENECFTCLLECMSAFMQQAEKVGIHFSQIKRGRGNGGANGKMSDSLYAPGDESRRRRLRHNLYHNEPGKNEA</sequence>
<evidence type="ECO:0000256" key="1">
    <source>
        <dbReference type="SAM" id="SignalP"/>
    </source>
</evidence>
<dbReference type="AlphaFoldDB" id="A0A074ZG41"/>
<reference evidence="2 3" key="1">
    <citation type="submission" date="2013-11" db="EMBL/GenBank/DDBJ databases">
        <title>Opisthorchis viverrini - life in the bile duct.</title>
        <authorList>
            <person name="Young N.D."/>
            <person name="Nagarajan N."/>
            <person name="Lin S.J."/>
            <person name="Korhonen P.K."/>
            <person name="Jex A.R."/>
            <person name="Hall R.S."/>
            <person name="Safavi-Hemami H."/>
            <person name="Kaewkong W."/>
            <person name="Bertrand D."/>
            <person name="Gao S."/>
            <person name="Seet Q."/>
            <person name="Wongkham S."/>
            <person name="Teh B.T."/>
            <person name="Wongkham C."/>
            <person name="Intapan P.M."/>
            <person name="Maleewong W."/>
            <person name="Yang X."/>
            <person name="Hu M."/>
            <person name="Wang Z."/>
            <person name="Hofmann A."/>
            <person name="Sternberg P.W."/>
            <person name="Tan P."/>
            <person name="Wang J."/>
            <person name="Gasser R.B."/>
        </authorList>
    </citation>
    <scope>NUCLEOTIDE SEQUENCE [LARGE SCALE GENOMIC DNA]</scope>
</reference>
<dbReference type="EMBL" id="KL596752">
    <property type="protein sequence ID" value="KER26241.1"/>
    <property type="molecule type" value="Genomic_DNA"/>
</dbReference>
<dbReference type="OrthoDB" id="6224984at2759"/>
<dbReference type="RefSeq" id="XP_009169971.1">
    <property type="nucleotide sequence ID" value="XM_009171707.1"/>
</dbReference>
<organism evidence="2 3">
    <name type="scientific">Opisthorchis viverrini</name>
    <name type="common">Southeast Asian liver fluke</name>
    <dbReference type="NCBI Taxonomy" id="6198"/>
    <lineage>
        <taxon>Eukaryota</taxon>
        <taxon>Metazoa</taxon>
        <taxon>Spiralia</taxon>
        <taxon>Lophotrochozoa</taxon>
        <taxon>Platyhelminthes</taxon>
        <taxon>Trematoda</taxon>
        <taxon>Digenea</taxon>
        <taxon>Opisthorchiida</taxon>
        <taxon>Opisthorchiata</taxon>
        <taxon>Opisthorchiidae</taxon>
        <taxon>Opisthorchis</taxon>
    </lineage>
</organism>
<name>A0A074ZG41_OPIVI</name>
<keyword evidence="1" id="KW-0732">Signal</keyword>
<evidence type="ECO:0000313" key="2">
    <source>
        <dbReference type="EMBL" id="KER26241.1"/>
    </source>
</evidence>
<evidence type="ECO:0000313" key="3">
    <source>
        <dbReference type="Proteomes" id="UP000054324"/>
    </source>
</evidence>
<accession>A0A074ZG41</accession>
<dbReference type="GeneID" id="20320618"/>
<gene>
    <name evidence="2" type="ORF">T265_06439</name>
</gene>
<feature type="chain" id="PRO_5001704134" evidence="1">
    <location>
        <begin position="22"/>
        <end position="143"/>
    </location>
</feature>
<dbReference type="KEGG" id="ovi:T265_06439"/>
<proteinExistence type="predicted"/>